<keyword evidence="3 6" id="KW-0812">Transmembrane</keyword>
<feature type="transmembrane region" description="Helical" evidence="6">
    <location>
        <begin position="83"/>
        <end position="102"/>
    </location>
</feature>
<feature type="transmembrane region" description="Helical" evidence="6">
    <location>
        <begin position="332"/>
        <end position="351"/>
    </location>
</feature>
<evidence type="ECO:0000313" key="9">
    <source>
        <dbReference type="Proteomes" id="UP000472260"/>
    </source>
</evidence>
<evidence type="ECO:0000256" key="5">
    <source>
        <dbReference type="ARBA" id="ARBA00023136"/>
    </source>
</evidence>
<organism evidence="8 9">
    <name type="scientific">Sinocyclocheilus anshuiensis</name>
    <dbReference type="NCBI Taxonomy" id="1608454"/>
    <lineage>
        <taxon>Eukaryota</taxon>
        <taxon>Metazoa</taxon>
        <taxon>Chordata</taxon>
        <taxon>Craniata</taxon>
        <taxon>Vertebrata</taxon>
        <taxon>Euteleostomi</taxon>
        <taxon>Actinopterygii</taxon>
        <taxon>Neopterygii</taxon>
        <taxon>Teleostei</taxon>
        <taxon>Ostariophysi</taxon>
        <taxon>Cypriniformes</taxon>
        <taxon>Cyprinidae</taxon>
        <taxon>Cyprininae</taxon>
        <taxon>Sinocyclocheilus</taxon>
    </lineage>
</organism>
<reference evidence="8" key="1">
    <citation type="submission" date="2025-08" db="UniProtKB">
        <authorList>
            <consortium name="Ensembl"/>
        </authorList>
    </citation>
    <scope>IDENTIFICATION</scope>
</reference>
<dbReference type="PANTHER" id="PTHR16119">
    <property type="entry name" value="TRANSMEMBRANE PROTEIN 144"/>
    <property type="match status" value="1"/>
</dbReference>
<accession>A0A671M3P3</accession>
<evidence type="ECO:0000256" key="3">
    <source>
        <dbReference type="ARBA" id="ARBA00022692"/>
    </source>
</evidence>
<dbReference type="PANTHER" id="PTHR16119:SF17">
    <property type="entry name" value="TRANSMEMBRANE PROTEIN 144"/>
    <property type="match status" value="1"/>
</dbReference>
<name>A0A671M3P3_9TELE</name>
<keyword evidence="5 6" id="KW-0472">Membrane</keyword>
<feature type="signal peptide" evidence="7">
    <location>
        <begin position="1"/>
        <end position="21"/>
    </location>
</feature>
<keyword evidence="9" id="KW-1185">Reference proteome</keyword>
<feature type="chain" id="PRO_5025589339" evidence="7">
    <location>
        <begin position="22"/>
        <end position="354"/>
    </location>
</feature>
<dbReference type="InterPro" id="IPR012435">
    <property type="entry name" value="TMEM144"/>
</dbReference>
<dbReference type="Ensembl" id="ENSSANT00000029303.1">
    <property type="protein sequence ID" value="ENSSANP00000027528.1"/>
    <property type="gene ID" value="ENSSANG00000014009.1"/>
</dbReference>
<dbReference type="GO" id="GO:0015144">
    <property type="term" value="F:carbohydrate transmembrane transporter activity"/>
    <property type="evidence" value="ECO:0007669"/>
    <property type="project" value="InterPro"/>
</dbReference>
<dbReference type="Proteomes" id="UP000472260">
    <property type="component" value="Unassembled WGS sequence"/>
</dbReference>
<evidence type="ECO:0000256" key="4">
    <source>
        <dbReference type="ARBA" id="ARBA00022989"/>
    </source>
</evidence>
<keyword evidence="7" id="KW-0732">Signal</keyword>
<evidence type="ECO:0000256" key="6">
    <source>
        <dbReference type="SAM" id="Phobius"/>
    </source>
</evidence>
<feature type="transmembrane region" description="Helical" evidence="6">
    <location>
        <begin position="274"/>
        <end position="294"/>
    </location>
</feature>
<gene>
    <name evidence="8" type="primary">tmem144a</name>
</gene>
<evidence type="ECO:0000256" key="1">
    <source>
        <dbReference type="ARBA" id="ARBA00004141"/>
    </source>
</evidence>
<dbReference type="InterPro" id="IPR037185">
    <property type="entry name" value="EmrE-like"/>
</dbReference>
<dbReference type="AlphaFoldDB" id="A0A671M3P3"/>
<proteinExistence type="inferred from homology"/>
<feature type="transmembrane region" description="Helical" evidence="6">
    <location>
        <begin position="108"/>
        <end position="126"/>
    </location>
</feature>
<feature type="transmembrane region" description="Helical" evidence="6">
    <location>
        <begin position="300"/>
        <end position="320"/>
    </location>
</feature>
<feature type="transmembrane region" description="Helical" evidence="6">
    <location>
        <begin position="52"/>
        <end position="71"/>
    </location>
</feature>
<keyword evidence="4 6" id="KW-1133">Transmembrane helix</keyword>
<dbReference type="InterPro" id="IPR010651">
    <property type="entry name" value="Sugar_transport"/>
</dbReference>
<evidence type="ECO:0000313" key="8">
    <source>
        <dbReference type="Ensembl" id="ENSSANP00000027528.1"/>
    </source>
</evidence>
<dbReference type="Pfam" id="PF07857">
    <property type="entry name" value="TMEM144"/>
    <property type="match status" value="2"/>
</dbReference>
<feature type="transmembrane region" description="Helical" evidence="6">
    <location>
        <begin position="240"/>
        <end position="262"/>
    </location>
</feature>
<reference evidence="8" key="2">
    <citation type="submission" date="2025-09" db="UniProtKB">
        <authorList>
            <consortium name="Ensembl"/>
        </authorList>
    </citation>
    <scope>IDENTIFICATION</scope>
</reference>
<protein>
    <submittedName>
        <fullName evidence="8">Transmembrane protein 144-like</fullName>
    </submittedName>
</protein>
<dbReference type="GO" id="GO:0016020">
    <property type="term" value="C:membrane"/>
    <property type="evidence" value="ECO:0007669"/>
    <property type="project" value="UniProtKB-SubCell"/>
</dbReference>
<comment type="subcellular location">
    <subcellularLocation>
        <location evidence="1">Membrane</location>
        <topology evidence="1">Multi-pass membrane protein</topology>
    </subcellularLocation>
</comment>
<feature type="transmembrane region" description="Helical" evidence="6">
    <location>
        <begin position="200"/>
        <end position="220"/>
    </location>
</feature>
<evidence type="ECO:0000256" key="7">
    <source>
        <dbReference type="SAM" id="SignalP"/>
    </source>
</evidence>
<dbReference type="SUPFAM" id="SSF103481">
    <property type="entry name" value="Multidrug resistance efflux transporter EmrE"/>
    <property type="match status" value="1"/>
</dbReference>
<sequence>MNSLVVALIIALLCALSTGAAQRLDTVEWLSDGPSASVELQQESNSTNSSDLTYGFISCAVSVVFFGSNFVPVKKIETGDGMFFQWILCAAIWTVSLVVNIILHSPKFWPLVMLGGAIWATGNITVVPIVKTIGLGVGLLIWASFNLLLGWASSRFGWFGIGAETVSKPVNVHAFIFFFSTDDSWVDALTPRTKRLVGTFLAVVAGLLYGSSFVPVLYIKNHASDPDSQYSGASQFDLDYVFAQYSGIFLTSTMYFILYCAIKKNRPQVFPKAVLPGFLSGIMWGIATCCWFLANHYLSAVVSFPIITTVPGLIAALWGVVVFKEVKGWRNYIVLVVAFCLVLSGALLTAFSKV</sequence>
<comment type="similarity">
    <text evidence="2">Belongs to the TMEM144 family.</text>
</comment>
<evidence type="ECO:0000256" key="2">
    <source>
        <dbReference type="ARBA" id="ARBA00005731"/>
    </source>
</evidence>
<feature type="transmembrane region" description="Helical" evidence="6">
    <location>
        <begin position="133"/>
        <end position="152"/>
    </location>
</feature>